<gene>
    <name evidence="2" type="ORF">G4D63_09195</name>
</gene>
<reference evidence="2 3" key="1">
    <citation type="submission" date="2020-02" db="EMBL/GenBank/DDBJ databases">
        <title>Bacillus aquiflavi sp. nov., isolated from yellow water of strong flavor Chinese baijiu in Yibin region of China.</title>
        <authorList>
            <person name="Xie J."/>
        </authorList>
    </citation>
    <scope>NUCLEOTIDE SEQUENCE [LARGE SCALE GENOMIC DNA]</scope>
    <source>
        <strain evidence="2 3">SA4</strain>
    </source>
</reference>
<name>A0A6M0Q6F6_9BACI</name>
<dbReference type="EMBL" id="JAAIWM010000002">
    <property type="protein sequence ID" value="NEY71922.1"/>
    <property type="molecule type" value="Genomic_DNA"/>
</dbReference>
<dbReference type="RefSeq" id="WP_163179340.1">
    <property type="nucleotide sequence ID" value="NZ_JAAIWM010000002.1"/>
</dbReference>
<proteinExistence type="predicted"/>
<keyword evidence="3" id="KW-1185">Reference proteome</keyword>
<accession>A0A6M0Q6F6</accession>
<dbReference type="Proteomes" id="UP000481043">
    <property type="component" value="Unassembled WGS sequence"/>
</dbReference>
<evidence type="ECO:0000313" key="3">
    <source>
        <dbReference type="Proteomes" id="UP000481043"/>
    </source>
</evidence>
<feature type="region of interest" description="Disordered" evidence="1">
    <location>
        <begin position="40"/>
        <end position="60"/>
    </location>
</feature>
<protein>
    <submittedName>
        <fullName evidence="2">Uncharacterized protein</fullName>
    </submittedName>
</protein>
<comment type="caution">
    <text evidence="2">The sequence shown here is derived from an EMBL/GenBank/DDBJ whole genome shotgun (WGS) entry which is preliminary data.</text>
</comment>
<organism evidence="2 3">
    <name type="scientific">Bacillus mesophilus</name>
    <dbReference type="NCBI Taxonomy" id="1808955"/>
    <lineage>
        <taxon>Bacteria</taxon>
        <taxon>Bacillati</taxon>
        <taxon>Bacillota</taxon>
        <taxon>Bacilli</taxon>
        <taxon>Bacillales</taxon>
        <taxon>Bacillaceae</taxon>
        <taxon>Bacillus</taxon>
    </lineage>
</organism>
<sequence>MFWVVVVIGVISVLVFGYLMDRRTDRYKTLSDKKVKEGIESIKDDTQKHNPTNINHNGPF</sequence>
<evidence type="ECO:0000313" key="2">
    <source>
        <dbReference type="EMBL" id="NEY71922.1"/>
    </source>
</evidence>
<feature type="compositionally biased region" description="Polar residues" evidence="1">
    <location>
        <begin position="49"/>
        <end position="60"/>
    </location>
</feature>
<dbReference type="AlphaFoldDB" id="A0A6M0Q6F6"/>
<evidence type="ECO:0000256" key="1">
    <source>
        <dbReference type="SAM" id="MobiDB-lite"/>
    </source>
</evidence>